<dbReference type="eggNOG" id="arCOG02710">
    <property type="taxonomic scope" value="Archaea"/>
</dbReference>
<dbReference type="Gene3D" id="3.30.70.1360">
    <property type="entry name" value="mj0159-like"/>
    <property type="match status" value="1"/>
</dbReference>
<dbReference type="PATRIC" id="fig|1114856.3.peg.4515"/>
<evidence type="ECO:0000259" key="2">
    <source>
        <dbReference type="Pfam" id="PF08461"/>
    </source>
</evidence>
<keyword evidence="4" id="KW-1185">Reference proteome</keyword>
<dbReference type="PANTHER" id="PTHR41964:SF1">
    <property type="entry name" value="GLOBAL NITROGEN REGULATOR NRPR"/>
    <property type="match status" value="1"/>
</dbReference>
<dbReference type="OrthoDB" id="358798at2157"/>
<evidence type="ECO:0000313" key="3">
    <source>
        <dbReference type="EMBL" id="ELY36243.1"/>
    </source>
</evidence>
<evidence type="ECO:0000259" key="1">
    <source>
        <dbReference type="Pfam" id="PF01995"/>
    </source>
</evidence>
<comment type="caution">
    <text evidence="3">The sequence shown here is derived from an EMBL/GenBank/DDBJ whole genome shotgun (WGS) entry which is preliminary data.</text>
</comment>
<protein>
    <submittedName>
        <fullName evidence="3">Ribonuclease R</fullName>
    </submittedName>
</protein>
<dbReference type="Pfam" id="PF08461">
    <property type="entry name" value="WHD_RNase_R"/>
    <property type="match status" value="1"/>
</dbReference>
<dbReference type="InterPro" id="IPR002846">
    <property type="entry name" value="NRD"/>
</dbReference>
<dbReference type="Pfam" id="PF01995">
    <property type="entry name" value="NRD1_2"/>
    <property type="match status" value="2"/>
</dbReference>
<dbReference type="InterPro" id="IPR013668">
    <property type="entry name" value="RNase_R_HTH_12"/>
</dbReference>
<feature type="domain" description="NrpR regulatory" evidence="1">
    <location>
        <begin position="201"/>
        <end position="282"/>
    </location>
</feature>
<organism evidence="3 4">
    <name type="scientific">Natronorubrum tibetense GA33</name>
    <dbReference type="NCBI Taxonomy" id="1114856"/>
    <lineage>
        <taxon>Archaea</taxon>
        <taxon>Methanobacteriati</taxon>
        <taxon>Methanobacteriota</taxon>
        <taxon>Stenosarchaea group</taxon>
        <taxon>Halobacteria</taxon>
        <taxon>Halobacteriales</taxon>
        <taxon>Natrialbaceae</taxon>
        <taxon>Natronorubrum</taxon>
    </lineage>
</organism>
<dbReference type="InterPro" id="IPR038982">
    <property type="entry name" value="NrpR"/>
</dbReference>
<dbReference type="AlphaFoldDB" id="L9VIW4"/>
<name>L9VIW4_9EURY</name>
<feature type="domain" description="Ribonuclease R winged-helix" evidence="2">
    <location>
        <begin position="13"/>
        <end position="74"/>
    </location>
</feature>
<dbReference type="Proteomes" id="UP000011599">
    <property type="component" value="Unassembled WGS sequence"/>
</dbReference>
<dbReference type="STRING" id="1114856.GCA_000383975_01633"/>
<dbReference type="InterPro" id="IPR036984">
    <property type="entry name" value="NrpR_dom_sf"/>
</dbReference>
<reference evidence="3 4" key="1">
    <citation type="journal article" date="2014" name="PLoS Genet.">
        <title>Phylogenetically driven sequencing of extremely halophilic archaea reveals strategies for static and dynamic osmo-response.</title>
        <authorList>
            <person name="Becker E.A."/>
            <person name="Seitzer P.M."/>
            <person name="Tritt A."/>
            <person name="Larsen D."/>
            <person name="Krusor M."/>
            <person name="Yao A.I."/>
            <person name="Wu D."/>
            <person name="Madern D."/>
            <person name="Eisen J.A."/>
            <person name="Darling A.E."/>
            <person name="Facciotti M.T."/>
        </authorList>
    </citation>
    <scope>NUCLEOTIDE SEQUENCE [LARGE SCALE GENOMIC DNA]</scope>
    <source>
        <strain evidence="3 4">GA33</strain>
    </source>
</reference>
<dbReference type="PANTHER" id="PTHR41964">
    <property type="entry name" value="GLOBAL NITROGEN REGULATOR NRPR"/>
    <property type="match status" value="1"/>
</dbReference>
<gene>
    <name evidence="3" type="ORF">C496_21854</name>
</gene>
<accession>L9VIW4</accession>
<sequence length="337" mass="36453">MTSETDQRTYDTLRLLATHEPVGSVRLTDLLRERGYSITERSVRFTLADLDADGLTEKVGGKGRQLTDAGRAELERGGVRGRVEQVRERLAELIGRVTYDPAADGGDVVVGRVTVPEAERSTVEELLRSIDRSPLGPAPVSIDPVDGDDGTVLELAATSSVTIDGVLLANGIESDLETTGIVEYRPDVESAEDEDTDGVVRGGSIRRFTDVIGGERATLDMVSLLIEARRTTVERVLEGETGLVVADNREIPLSRYETARDLAVETRDGLGGVVDLRRPRESGPFPWGQPGWSFASLTCIGTAELVISAVVEADLALEWETLAGVRRRSELTPVSSR</sequence>
<feature type="domain" description="NrpR regulatory" evidence="1">
    <location>
        <begin position="84"/>
        <end position="185"/>
    </location>
</feature>
<evidence type="ECO:0000313" key="4">
    <source>
        <dbReference type="Proteomes" id="UP000011599"/>
    </source>
</evidence>
<proteinExistence type="predicted"/>
<dbReference type="RefSeq" id="WP_006092641.1">
    <property type="nucleotide sequence ID" value="NZ_AOHW01000052.1"/>
</dbReference>
<dbReference type="EMBL" id="AOHW01000052">
    <property type="protein sequence ID" value="ELY36243.1"/>
    <property type="molecule type" value="Genomic_DNA"/>
</dbReference>